<dbReference type="CDD" id="cd01399">
    <property type="entry name" value="GlcN6P_deaminase"/>
    <property type="match status" value="1"/>
</dbReference>
<keyword evidence="3 7" id="KW-0119">Carbohydrate metabolism</keyword>
<comment type="similarity">
    <text evidence="6 7">Belongs to the glucosamine/galactosamine-6-phosphate isomerase family. NagB subfamily.</text>
</comment>
<proteinExistence type="inferred from homology"/>
<dbReference type="GO" id="GO:0005975">
    <property type="term" value="P:carbohydrate metabolic process"/>
    <property type="evidence" value="ECO:0007669"/>
    <property type="project" value="InterPro"/>
</dbReference>
<evidence type="ECO:0000256" key="8">
    <source>
        <dbReference type="SAM" id="Coils"/>
    </source>
</evidence>
<dbReference type="GO" id="GO:0004342">
    <property type="term" value="F:glucosamine-6-phosphate deaminase activity"/>
    <property type="evidence" value="ECO:0007669"/>
    <property type="project" value="UniProtKB-UniRule"/>
</dbReference>
<feature type="active site" description="For ring-opening step" evidence="7">
    <location>
        <position position="141"/>
    </location>
</feature>
<evidence type="ECO:0000256" key="5">
    <source>
        <dbReference type="ARBA" id="ARBA00060525"/>
    </source>
</evidence>
<keyword evidence="11" id="KW-1185">Reference proteome</keyword>
<dbReference type="Pfam" id="PF01182">
    <property type="entry name" value="Glucosamine_iso"/>
    <property type="match status" value="1"/>
</dbReference>
<evidence type="ECO:0000256" key="4">
    <source>
        <dbReference type="ARBA" id="ARBA00055188"/>
    </source>
</evidence>
<keyword evidence="8" id="KW-0175">Coiled coil</keyword>
<dbReference type="AlphaFoldDB" id="A0A7Z0PH41"/>
<comment type="pathway">
    <text evidence="5 7">Amino-sugar metabolism; N-acetylneuraminate degradation; D-fructose 6-phosphate from N-acetylneuraminate: step 5/5.</text>
</comment>
<dbReference type="PANTHER" id="PTHR11280:SF5">
    <property type="entry name" value="GLUCOSAMINE-6-PHOSPHATE ISOMERASE"/>
    <property type="match status" value="1"/>
</dbReference>
<dbReference type="InterPro" id="IPR004547">
    <property type="entry name" value="Glucosamine6P_isomerase"/>
</dbReference>
<comment type="catalytic activity">
    <reaction evidence="1 7">
        <text>alpha-D-glucosamine 6-phosphate + H2O = beta-D-fructose 6-phosphate + NH4(+)</text>
        <dbReference type="Rhea" id="RHEA:12172"/>
        <dbReference type="ChEBI" id="CHEBI:15377"/>
        <dbReference type="ChEBI" id="CHEBI:28938"/>
        <dbReference type="ChEBI" id="CHEBI:57634"/>
        <dbReference type="ChEBI" id="CHEBI:75989"/>
        <dbReference type="EC" id="3.5.99.6"/>
    </reaction>
</comment>
<evidence type="ECO:0000313" key="11">
    <source>
        <dbReference type="Proteomes" id="UP000526184"/>
    </source>
</evidence>
<dbReference type="GO" id="GO:0019262">
    <property type="term" value="P:N-acetylneuraminate catabolic process"/>
    <property type="evidence" value="ECO:0007669"/>
    <property type="project" value="UniProtKB-UniRule"/>
</dbReference>
<dbReference type="GO" id="GO:0006043">
    <property type="term" value="P:glucosamine catabolic process"/>
    <property type="evidence" value="ECO:0007669"/>
    <property type="project" value="TreeGrafter"/>
</dbReference>
<dbReference type="GO" id="GO:0005829">
    <property type="term" value="C:cytosol"/>
    <property type="evidence" value="ECO:0007669"/>
    <property type="project" value="UniProtKB-ARBA"/>
</dbReference>
<dbReference type="RefSeq" id="WP_180136206.1">
    <property type="nucleotide sequence ID" value="NZ_JABMKT010000022.1"/>
</dbReference>
<sequence>MRLLIVKNAKEVGKWSAYHIAQEILKFNPTKERPFVLGLPTGSTPLETYKNLIELNKKGIISFENIITFNMDEYVGLAPEHDQSYHYFMHRNFFDHIDIKKENINILNGLAEDLQAECQRYEDKIKSVGGIHLFLGGVGEDGHIAFNEPGSSLSSRTRDKELTQDTIVVNSRFFDNDITKVPKLALTVGVGTITDSKEVLIMANGPKKAYAIHKGIEEGVNHLWTISALQLHRKAIIVIDEDAALELKVKTYRYFKDIEAENLDFDKMEKELLALKK</sequence>
<dbReference type="EC" id="3.5.99.6" evidence="7"/>
<comment type="caution">
    <text evidence="7">Lacks conserved residue(s) required for the propagation of feature annotation.</text>
</comment>
<dbReference type="InterPro" id="IPR037171">
    <property type="entry name" value="NagB/RpiA_transferase-like"/>
</dbReference>
<evidence type="ECO:0000256" key="7">
    <source>
        <dbReference type="HAMAP-Rule" id="MF_01241"/>
    </source>
</evidence>
<feature type="active site" description="Proton acceptor; for enolization step" evidence="7">
    <location>
        <position position="72"/>
    </location>
</feature>
<dbReference type="Proteomes" id="UP000526184">
    <property type="component" value="Unassembled WGS sequence"/>
</dbReference>
<dbReference type="GO" id="GO:0042802">
    <property type="term" value="F:identical protein binding"/>
    <property type="evidence" value="ECO:0007669"/>
    <property type="project" value="TreeGrafter"/>
</dbReference>
<evidence type="ECO:0000256" key="1">
    <source>
        <dbReference type="ARBA" id="ARBA00000644"/>
    </source>
</evidence>
<organism evidence="10 11">
    <name type="scientific">Streptobacillus felis</name>
    <dbReference type="NCBI Taxonomy" id="1384509"/>
    <lineage>
        <taxon>Bacteria</taxon>
        <taxon>Fusobacteriati</taxon>
        <taxon>Fusobacteriota</taxon>
        <taxon>Fusobacteriia</taxon>
        <taxon>Fusobacteriales</taxon>
        <taxon>Leptotrichiaceae</taxon>
        <taxon>Streptobacillus</taxon>
    </lineage>
</organism>
<evidence type="ECO:0000256" key="2">
    <source>
        <dbReference type="ARBA" id="ARBA00022801"/>
    </source>
</evidence>
<dbReference type="PANTHER" id="PTHR11280">
    <property type="entry name" value="GLUCOSAMINE-6-PHOSPHATE ISOMERASE"/>
    <property type="match status" value="1"/>
</dbReference>
<feature type="domain" description="Glucosamine/galactosamine-6-phosphate isomerase" evidence="9">
    <location>
        <begin position="17"/>
        <end position="222"/>
    </location>
</feature>
<feature type="coiled-coil region" evidence="8">
    <location>
        <begin position="97"/>
        <end position="124"/>
    </location>
</feature>
<dbReference type="NCBIfam" id="TIGR00502">
    <property type="entry name" value="nagB"/>
    <property type="match status" value="1"/>
</dbReference>
<accession>A0A7Z0PH41</accession>
<dbReference type="SUPFAM" id="SSF100950">
    <property type="entry name" value="NagB/RpiA/CoA transferase-like"/>
    <property type="match status" value="1"/>
</dbReference>
<name>A0A7Z0PH41_9FUSO</name>
<dbReference type="FunFam" id="3.40.50.1360:FF:000002">
    <property type="entry name" value="Glucosamine-6-phosphate deaminase"/>
    <property type="match status" value="1"/>
</dbReference>
<evidence type="ECO:0000256" key="3">
    <source>
        <dbReference type="ARBA" id="ARBA00023277"/>
    </source>
</evidence>
<feature type="active site" description="Proton acceptor; for ring-opening step" evidence="7">
    <location>
        <position position="143"/>
    </location>
</feature>
<feature type="active site" description="For ring-opening step" evidence="7">
    <location>
        <position position="148"/>
    </location>
</feature>
<dbReference type="Gene3D" id="3.40.50.1360">
    <property type="match status" value="1"/>
</dbReference>
<comment type="caution">
    <text evidence="10">The sequence shown here is derived from an EMBL/GenBank/DDBJ whole genome shotgun (WGS) entry which is preliminary data.</text>
</comment>
<dbReference type="EMBL" id="JABMKT010000022">
    <property type="protein sequence ID" value="NYV28140.1"/>
    <property type="molecule type" value="Genomic_DNA"/>
</dbReference>
<dbReference type="HAMAP" id="MF_01241">
    <property type="entry name" value="GlcN6P_deamin"/>
    <property type="match status" value="1"/>
</dbReference>
<dbReference type="InterPro" id="IPR018321">
    <property type="entry name" value="Glucosamine6P_isomerase_CS"/>
</dbReference>
<reference evidence="10 11" key="1">
    <citation type="submission" date="2020-05" db="EMBL/GenBank/DDBJ databases">
        <title>Streptobacillus felis strain LHL191014123.</title>
        <authorList>
            <person name="Fawzy A."/>
            <person name="Rau J."/>
            <person name="Risse K."/>
            <person name="Schauerte N."/>
            <person name="Geiger C."/>
            <person name="Blom J."/>
            <person name="Imirzalioglu C."/>
            <person name="Falgenhauer J."/>
            <person name="Bach A."/>
            <person name="Herden C."/>
            <person name="Eisenberg T."/>
        </authorList>
    </citation>
    <scope>NUCLEOTIDE SEQUENCE [LARGE SCALE GENOMIC DNA]</scope>
    <source>
        <strain evidence="10 11">LHL191014123</strain>
    </source>
</reference>
<evidence type="ECO:0000259" key="9">
    <source>
        <dbReference type="Pfam" id="PF01182"/>
    </source>
</evidence>
<keyword evidence="2 7" id="KW-0378">Hydrolase</keyword>
<evidence type="ECO:0000256" key="6">
    <source>
        <dbReference type="ARBA" id="ARBA00061194"/>
    </source>
</evidence>
<dbReference type="UniPathway" id="UPA00629">
    <property type="reaction ID" value="UER00684"/>
</dbReference>
<dbReference type="GO" id="GO:0006046">
    <property type="term" value="P:N-acetylglucosamine catabolic process"/>
    <property type="evidence" value="ECO:0007669"/>
    <property type="project" value="UniProtKB-UniRule"/>
</dbReference>
<gene>
    <name evidence="7" type="primary">nagB</name>
    <name evidence="10" type="ORF">HP397_04845</name>
</gene>
<dbReference type="InterPro" id="IPR006148">
    <property type="entry name" value="Glc/Gal-6P_isomerase"/>
</dbReference>
<protein>
    <recommendedName>
        <fullName evidence="7">Glucosamine-6-phosphate deaminase</fullName>
        <ecNumber evidence="7">3.5.99.6</ecNumber>
    </recommendedName>
    <alternativeName>
        <fullName evidence="7">GlcN6P deaminase</fullName>
        <shortName evidence="7">GNPDA</shortName>
    </alternativeName>
    <alternativeName>
        <fullName evidence="7">Glucosamine-6-phosphate isomerase</fullName>
    </alternativeName>
</protein>
<dbReference type="PROSITE" id="PS01161">
    <property type="entry name" value="GLC_GALNAC_ISOMERASE"/>
    <property type="match status" value="1"/>
</dbReference>
<comment type="function">
    <text evidence="4 7">Catalyzes the reversible isomerization-deamination of glucosamine 6-phosphate (GlcN6P) to form fructose 6-phosphate (Fru6P) and ammonium ion.</text>
</comment>
<evidence type="ECO:0000313" key="10">
    <source>
        <dbReference type="EMBL" id="NYV28140.1"/>
    </source>
</evidence>